<proteinExistence type="inferred from homology"/>
<keyword evidence="5 13" id="KW-0812">Transmembrane</keyword>
<evidence type="ECO:0000256" key="8">
    <source>
        <dbReference type="ARBA" id="ARBA00023065"/>
    </source>
</evidence>
<comment type="similarity">
    <text evidence="2 13">Belongs to the amiloride-sensitive sodium channel (TC 1.A.6) family.</text>
</comment>
<dbReference type="PANTHER" id="PTHR11690">
    <property type="entry name" value="AMILORIDE-SENSITIVE SODIUM CHANNEL-RELATED"/>
    <property type="match status" value="1"/>
</dbReference>
<name>W2T4B4_NECAM</name>
<evidence type="ECO:0000256" key="13">
    <source>
        <dbReference type="RuleBase" id="RU000679"/>
    </source>
</evidence>
<evidence type="ECO:0000256" key="14">
    <source>
        <dbReference type="SAM" id="Phobius"/>
    </source>
</evidence>
<evidence type="ECO:0000256" key="12">
    <source>
        <dbReference type="ARBA" id="ARBA00023303"/>
    </source>
</evidence>
<keyword evidence="4 13" id="KW-0894">Sodium channel</keyword>
<dbReference type="PANTHER" id="PTHR11690:SF222">
    <property type="entry name" value="AMILORIDE-SENSITIVE SODIUM CHANNEL SUBUNIT GAMMA"/>
    <property type="match status" value="1"/>
</dbReference>
<evidence type="ECO:0000256" key="4">
    <source>
        <dbReference type="ARBA" id="ARBA00022461"/>
    </source>
</evidence>
<organism evidence="15 16">
    <name type="scientific">Necator americanus</name>
    <name type="common">Human hookworm</name>
    <dbReference type="NCBI Taxonomy" id="51031"/>
    <lineage>
        <taxon>Eukaryota</taxon>
        <taxon>Metazoa</taxon>
        <taxon>Ecdysozoa</taxon>
        <taxon>Nematoda</taxon>
        <taxon>Chromadorea</taxon>
        <taxon>Rhabditida</taxon>
        <taxon>Rhabditina</taxon>
        <taxon>Rhabditomorpha</taxon>
        <taxon>Strongyloidea</taxon>
        <taxon>Ancylostomatidae</taxon>
        <taxon>Bunostominae</taxon>
        <taxon>Necator</taxon>
    </lineage>
</organism>
<keyword evidence="3 13" id="KW-0813">Transport</keyword>
<dbReference type="Gene3D" id="1.10.287.770">
    <property type="entry name" value="YojJ-like"/>
    <property type="match status" value="1"/>
</dbReference>
<reference evidence="16" key="1">
    <citation type="journal article" date="2014" name="Nat. Genet.">
        <title>Genome of the human hookworm Necator americanus.</title>
        <authorList>
            <person name="Tang Y.T."/>
            <person name="Gao X."/>
            <person name="Rosa B.A."/>
            <person name="Abubucker S."/>
            <person name="Hallsworth-Pepin K."/>
            <person name="Martin J."/>
            <person name="Tyagi R."/>
            <person name="Heizer E."/>
            <person name="Zhang X."/>
            <person name="Bhonagiri-Palsikar V."/>
            <person name="Minx P."/>
            <person name="Warren W.C."/>
            <person name="Wang Q."/>
            <person name="Zhan B."/>
            <person name="Hotez P.J."/>
            <person name="Sternberg P.W."/>
            <person name="Dougall A."/>
            <person name="Gaze S.T."/>
            <person name="Mulvenna J."/>
            <person name="Sotillo J."/>
            <person name="Ranganathan S."/>
            <person name="Rabelo E.M."/>
            <person name="Wilson R.K."/>
            <person name="Felgner P.L."/>
            <person name="Bethony J."/>
            <person name="Hawdon J.M."/>
            <person name="Gasser R.B."/>
            <person name="Loukas A."/>
            <person name="Mitreva M."/>
        </authorList>
    </citation>
    <scope>NUCLEOTIDE SEQUENCE [LARGE SCALE GENOMIC DNA]</scope>
</reference>
<gene>
    <name evidence="15" type="ORF">NECAME_11710</name>
</gene>
<dbReference type="OrthoDB" id="8065060at2759"/>
<evidence type="ECO:0008006" key="17">
    <source>
        <dbReference type="Google" id="ProtNLM"/>
    </source>
</evidence>
<keyword evidence="8 13" id="KW-0406">Ion transport</keyword>
<evidence type="ECO:0000256" key="10">
    <source>
        <dbReference type="ARBA" id="ARBA00023180"/>
    </source>
</evidence>
<keyword evidence="7" id="KW-0915">Sodium</keyword>
<dbReference type="GO" id="GO:0015280">
    <property type="term" value="F:ligand-gated sodium channel activity"/>
    <property type="evidence" value="ECO:0007669"/>
    <property type="project" value="TreeGrafter"/>
</dbReference>
<evidence type="ECO:0000256" key="11">
    <source>
        <dbReference type="ARBA" id="ARBA00023201"/>
    </source>
</evidence>
<evidence type="ECO:0000256" key="3">
    <source>
        <dbReference type="ARBA" id="ARBA00022448"/>
    </source>
</evidence>
<dbReference type="KEGG" id="nai:NECAME_11710"/>
<sequence length="194" mass="22312">MPQCQECKIECNSLVYHAYNSYGHGFSHGALKWLTRKNSAWTKAHMRSNFLTLNVFFRDMAHTEYRQVQATSLTEILSDIGGNMGMFLGMSLITVTEISLFMSKIGWIAFSKKRRDYLYNKKKREQIELKIDLRDVKKQMDRGLPISIKRRGRSSTAPPAPRTVRIPPWRAKLSTCVPFYTTNSSDLRVGGNIL</sequence>
<evidence type="ECO:0000256" key="1">
    <source>
        <dbReference type="ARBA" id="ARBA00004141"/>
    </source>
</evidence>
<evidence type="ECO:0000256" key="2">
    <source>
        <dbReference type="ARBA" id="ARBA00007193"/>
    </source>
</evidence>
<feature type="transmembrane region" description="Helical" evidence="14">
    <location>
        <begin position="87"/>
        <end position="110"/>
    </location>
</feature>
<comment type="subcellular location">
    <subcellularLocation>
        <location evidence="1">Membrane</location>
        <topology evidence="1">Multi-pass membrane protein</topology>
    </subcellularLocation>
</comment>
<keyword evidence="6 14" id="KW-1133">Transmembrane helix</keyword>
<dbReference type="GO" id="GO:0005886">
    <property type="term" value="C:plasma membrane"/>
    <property type="evidence" value="ECO:0007669"/>
    <property type="project" value="TreeGrafter"/>
</dbReference>
<keyword evidence="10" id="KW-0325">Glycoprotein</keyword>
<dbReference type="Pfam" id="PF00858">
    <property type="entry name" value="ASC"/>
    <property type="match status" value="1"/>
</dbReference>
<keyword evidence="12 13" id="KW-0407">Ion channel</keyword>
<accession>W2T4B4</accession>
<protein>
    <recommendedName>
        <fullName evidence="17">Amiloride-sensitive sodium channel</fullName>
    </recommendedName>
</protein>
<evidence type="ECO:0000256" key="5">
    <source>
        <dbReference type="ARBA" id="ARBA00022692"/>
    </source>
</evidence>
<dbReference type="Proteomes" id="UP000053676">
    <property type="component" value="Unassembled WGS sequence"/>
</dbReference>
<dbReference type="EMBL" id="KI660230">
    <property type="protein sequence ID" value="ETN76404.1"/>
    <property type="molecule type" value="Genomic_DNA"/>
</dbReference>
<keyword evidence="9 14" id="KW-0472">Membrane</keyword>
<keyword evidence="16" id="KW-1185">Reference proteome</keyword>
<dbReference type="PRINTS" id="PR01078">
    <property type="entry name" value="AMINACHANNEL"/>
</dbReference>
<keyword evidence="11 13" id="KW-0739">Sodium transport</keyword>
<evidence type="ECO:0000313" key="16">
    <source>
        <dbReference type="Proteomes" id="UP000053676"/>
    </source>
</evidence>
<evidence type="ECO:0000313" key="15">
    <source>
        <dbReference type="EMBL" id="ETN76404.1"/>
    </source>
</evidence>
<evidence type="ECO:0000256" key="9">
    <source>
        <dbReference type="ARBA" id="ARBA00023136"/>
    </source>
</evidence>
<dbReference type="InterPro" id="IPR001873">
    <property type="entry name" value="ENaC"/>
</dbReference>
<evidence type="ECO:0000256" key="6">
    <source>
        <dbReference type="ARBA" id="ARBA00022989"/>
    </source>
</evidence>
<dbReference type="AlphaFoldDB" id="W2T4B4"/>
<evidence type="ECO:0000256" key="7">
    <source>
        <dbReference type="ARBA" id="ARBA00023053"/>
    </source>
</evidence>